<comment type="similarity">
    <text evidence="1">Belongs to the short-chain dehydrogenases/reductases (SDR) family.</text>
</comment>
<dbReference type="InterPro" id="IPR002347">
    <property type="entry name" value="SDR_fam"/>
</dbReference>
<dbReference type="InterPro" id="IPR020904">
    <property type="entry name" value="Sc_DH/Rdtase_CS"/>
</dbReference>
<dbReference type="PANTHER" id="PTHR43669:SF3">
    <property type="entry name" value="ALCOHOL DEHYDROGENASE, PUTATIVE (AFU_ORTHOLOGUE AFUA_3G03445)-RELATED"/>
    <property type="match status" value="1"/>
</dbReference>
<dbReference type="Proteomes" id="UP000249254">
    <property type="component" value="Unassembled WGS sequence"/>
</dbReference>
<dbReference type="NCBIfam" id="NF005559">
    <property type="entry name" value="PRK07231.1"/>
    <property type="match status" value="1"/>
</dbReference>
<dbReference type="Gene3D" id="3.40.50.720">
    <property type="entry name" value="NAD(P)-binding Rossmann-like Domain"/>
    <property type="match status" value="1"/>
</dbReference>
<sequence length="292" mass="30357">MQVNLPSQGQRGHLMSDVTGQFGGRTALVTGAAGDIGAATAAAFAEAGAAVVITDRREDALDVVAEGLRAKGAQVLAHACDQTDPEAVAGLFAAIRAGAGRLDATFINAGYGRYGPLIDLPFDQWRKHVDVNLNGGFLMAQGAARLMLEGGRGGAIAMNASTAATHICDLLGAYAASKAGVRMLAKSLASELGVWRIRVNLIMPGVIETAMTKSLIDDPAVRADALANTPVGRLGEPEDIARLAVFLCSEAAGYVTGAEVMIDGGQTLHGYPRWFSADYSREGADWLPHSQP</sequence>
<evidence type="ECO:0000313" key="6">
    <source>
        <dbReference type="Proteomes" id="UP000249254"/>
    </source>
</evidence>
<protein>
    <recommendedName>
        <fullName evidence="4">D-xylose 1-dehydrogenase</fullName>
        <ecNumber evidence="3">1.1.1.175</ecNumber>
    </recommendedName>
</protein>
<dbReference type="OrthoDB" id="9790146at2"/>
<dbReference type="Pfam" id="PF13561">
    <property type="entry name" value="adh_short_C2"/>
    <property type="match status" value="1"/>
</dbReference>
<proteinExistence type="inferred from homology"/>
<keyword evidence="6" id="KW-1185">Reference proteome</keyword>
<dbReference type="PANTHER" id="PTHR43669">
    <property type="entry name" value="5-KETO-D-GLUCONATE 5-REDUCTASE"/>
    <property type="match status" value="1"/>
</dbReference>
<accession>A0A328AMJ6</accession>
<dbReference type="PROSITE" id="PS00061">
    <property type="entry name" value="ADH_SHORT"/>
    <property type="match status" value="1"/>
</dbReference>
<evidence type="ECO:0000256" key="3">
    <source>
        <dbReference type="ARBA" id="ARBA00066641"/>
    </source>
</evidence>
<dbReference type="GO" id="GO:0047838">
    <property type="term" value="F:D-xylose 1-dehydrogenase (NAD+) activity"/>
    <property type="evidence" value="ECO:0007669"/>
    <property type="project" value="UniProtKB-EC"/>
</dbReference>
<dbReference type="EC" id="1.1.1.175" evidence="3"/>
<comment type="caution">
    <text evidence="5">The sequence shown here is derived from an EMBL/GenBank/DDBJ whole genome shotgun (WGS) entry which is preliminary data.</text>
</comment>
<evidence type="ECO:0000256" key="2">
    <source>
        <dbReference type="ARBA" id="ARBA00023002"/>
    </source>
</evidence>
<keyword evidence="2" id="KW-0560">Oxidoreductase</keyword>
<name>A0A328AMJ6_9CAUL</name>
<dbReference type="EMBL" id="QFYQ01000001">
    <property type="protein sequence ID" value="RAK56110.1"/>
    <property type="molecule type" value="Genomic_DNA"/>
</dbReference>
<reference evidence="6" key="1">
    <citation type="submission" date="2018-05" db="EMBL/GenBank/DDBJ databases">
        <authorList>
            <person name="Li X."/>
        </authorList>
    </citation>
    <scope>NUCLEOTIDE SEQUENCE [LARGE SCALE GENOMIC DNA]</scope>
    <source>
        <strain evidence="6">LX32</strain>
    </source>
</reference>
<gene>
    <name evidence="5" type="ORF">DJ017_17125</name>
</gene>
<dbReference type="SUPFAM" id="SSF51735">
    <property type="entry name" value="NAD(P)-binding Rossmann-fold domains"/>
    <property type="match status" value="1"/>
</dbReference>
<dbReference type="InterPro" id="IPR036291">
    <property type="entry name" value="NAD(P)-bd_dom_sf"/>
</dbReference>
<dbReference type="FunFam" id="3.40.50.720:FF:000084">
    <property type="entry name" value="Short-chain dehydrogenase reductase"/>
    <property type="match status" value="1"/>
</dbReference>
<evidence type="ECO:0000256" key="1">
    <source>
        <dbReference type="ARBA" id="ARBA00006484"/>
    </source>
</evidence>
<dbReference type="AlphaFoldDB" id="A0A328AMJ6"/>
<dbReference type="PRINTS" id="PR00081">
    <property type="entry name" value="GDHRDH"/>
</dbReference>
<organism evidence="5 6">
    <name type="scientific">Phenylobacterium soli</name>
    <dbReference type="NCBI Taxonomy" id="2170551"/>
    <lineage>
        <taxon>Bacteria</taxon>
        <taxon>Pseudomonadati</taxon>
        <taxon>Pseudomonadota</taxon>
        <taxon>Alphaproteobacteria</taxon>
        <taxon>Caulobacterales</taxon>
        <taxon>Caulobacteraceae</taxon>
        <taxon>Phenylobacterium</taxon>
    </lineage>
</organism>
<evidence type="ECO:0000313" key="5">
    <source>
        <dbReference type="EMBL" id="RAK56110.1"/>
    </source>
</evidence>
<evidence type="ECO:0000256" key="4">
    <source>
        <dbReference type="ARBA" id="ARBA00069939"/>
    </source>
</evidence>